<dbReference type="EMBL" id="JAHLFJ010000041">
    <property type="protein sequence ID" value="MBU3855739.1"/>
    <property type="molecule type" value="Genomic_DNA"/>
</dbReference>
<dbReference type="Pfam" id="PF16819">
    <property type="entry name" value="DUF5074"/>
    <property type="match status" value="1"/>
</dbReference>
<evidence type="ECO:0000313" key="2">
    <source>
        <dbReference type="EMBL" id="MBU3855739.1"/>
    </source>
</evidence>
<dbReference type="Proteomes" id="UP000784286">
    <property type="component" value="Unassembled WGS sequence"/>
</dbReference>
<dbReference type="InterPro" id="IPR015943">
    <property type="entry name" value="WD40/YVTN_repeat-like_dom_sf"/>
</dbReference>
<feature type="signal peptide" evidence="1">
    <location>
        <begin position="1"/>
        <end position="21"/>
    </location>
</feature>
<keyword evidence="1" id="KW-0732">Signal</keyword>
<feature type="chain" id="PRO_5038112708" evidence="1">
    <location>
        <begin position="22"/>
        <end position="369"/>
    </location>
</feature>
<gene>
    <name evidence="2" type="ORF">H9928_04125</name>
</gene>
<evidence type="ECO:0000313" key="3">
    <source>
        <dbReference type="Proteomes" id="UP000784286"/>
    </source>
</evidence>
<protein>
    <submittedName>
        <fullName evidence="2">Uncharacterized protein</fullName>
    </submittedName>
</protein>
<dbReference type="Gene3D" id="2.130.10.10">
    <property type="entry name" value="YVTN repeat-like/Quinoprotein amine dehydrogenase"/>
    <property type="match status" value="1"/>
</dbReference>
<evidence type="ECO:0000256" key="1">
    <source>
        <dbReference type="SAM" id="SignalP"/>
    </source>
</evidence>
<organism evidence="2 3">
    <name type="scientific">Candidatus Phocaeicola excrementipullorum</name>
    <dbReference type="NCBI Taxonomy" id="2838731"/>
    <lineage>
        <taxon>Bacteria</taxon>
        <taxon>Pseudomonadati</taxon>
        <taxon>Bacteroidota</taxon>
        <taxon>Bacteroidia</taxon>
        <taxon>Bacteroidales</taxon>
        <taxon>Bacteroidaceae</taxon>
        <taxon>Phocaeicola</taxon>
    </lineage>
</organism>
<dbReference type="InterPro" id="IPR031815">
    <property type="entry name" value="DUF5074"/>
</dbReference>
<proteinExistence type="predicted"/>
<dbReference type="SUPFAM" id="SSF63829">
    <property type="entry name" value="Calcium-dependent phosphotriesterase"/>
    <property type="match status" value="1"/>
</dbReference>
<accession>A0A948TLY2</accession>
<reference evidence="2" key="2">
    <citation type="submission" date="2021-04" db="EMBL/GenBank/DDBJ databases">
        <authorList>
            <person name="Gilroy R."/>
        </authorList>
    </citation>
    <scope>NUCLEOTIDE SEQUENCE</scope>
    <source>
        <strain evidence="2">8470</strain>
    </source>
</reference>
<reference evidence="2" key="1">
    <citation type="journal article" date="2021" name="PeerJ">
        <title>Extensive microbial diversity within the chicken gut microbiome revealed by metagenomics and culture.</title>
        <authorList>
            <person name="Gilroy R."/>
            <person name="Ravi A."/>
            <person name="Getino M."/>
            <person name="Pursley I."/>
            <person name="Horton D.L."/>
            <person name="Alikhan N.F."/>
            <person name="Baker D."/>
            <person name="Gharbi K."/>
            <person name="Hall N."/>
            <person name="Watson M."/>
            <person name="Adriaenssens E.M."/>
            <person name="Foster-Nyarko E."/>
            <person name="Jarju S."/>
            <person name="Secka A."/>
            <person name="Antonio M."/>
            <person name="Oren A."/>
            <person name="Chaudhuri R.R."/>
            <person name="La Ragione R."/>
            <person name="Hildebrand F."/>
            <person name="Pallen M.J."/>
        </authorList>
    </citation>
    <scope>NUCLEOTIDE SEQUENCE</scope>
    <source>
        <strain evidence="2">8470</strain>
    </source>
</reference>
<sequence length="369" mass="40738">MNVKSFLMGMLCLLATGVSFVSCNDDNDDFLDDTGSKVSLPGRRAYILYEGSYGQGNSGLAFYAPDGNADFIGDIYTVQNGKGLGDTGSAMIEHDDNIYVVVSGSSYVARLNAAGVEQCRHEFEYMPRYIDAEDGYVYVTQYGGRVSKLDAVTLDEVGVYQGQSDHAYEGIVECNGLLYVADSQTRDESATVVLGYNSEVLVIDPNSMQLKQTVSVTVNPERLWECDGKVYLISRGDYATVTDSWLQLIDTQTNTKTDIEKAAKLAERDNVLYLINTEYDSSYNQTNSFFTYNISTGKITDHTFLNNNPEELSSATIYLFEVDDETGDIYIGTSDYVSEGTVYRFDASGTFKEKFDAGGINPNSMIFVD</sequence>
<comment type="caution">
    <text evidence="2">The sequence shown here is derived from an EMBL/GenBank/DDBJ whole genome shotgun (WGS) entry which is preliminary data.</text>
</comment>
<dbReference type="AlphaFoldDB" id="A0A948TLY2"/>
<name>A0A948TLY2_9BACT</name>
<dbReference type="PROSITE" id="PS51257">
    <property type="entry name" value="PROKAR_LIPOPROTEIN"/>
    <property type="match status" value="1"/>
</dbReference>
<dbReference type="SUPFAM" id="SSF101898">
    <property type="entry name" value="NHL repeat"/>
    <property type="match status" value="1"/>
</dbReference>